<dbReference type="KEGG" id="gce:KYE46_16240"/>
<dbReference type="Pfam" id="PF13439">
    <property type="entry name" value="Glyco_transf_4"/>
    <property type="match status" value="1"/>
</dbReference>
<accession>A0A8F6TWY6</accession>
<dbReference type="InterPro" id="IPR001296">
    <property type="entry name" value="Glyco_trans_1"/>
</dbReference>
<keyword evidence="4" id="KW-1185">Reference proteome</keyword>
<evidence type="ECO:0000259" key="2">
    <source>
        <dbReference type="Pfam" id="PF13439"/>
    </source>
</evidence>
<proteinExistence type="predicted"/>
<dbReference type="AlphaFoldDB" id="A0A8F6TWY6"/>
<evidence type="ECO:0000259" key="1">
    <source>
        <dbReference type="Pfam" id="PF00534"/>
    </source>
</evidence>
<dbReference type="InterPro" id="IPR028098">
    <property type="entry name" value="Glyco_trans_4-like_N"/>
</dbReference>
<dbReference type="RefSeq" id="WP_219002082.1">
    <property type="nucleotide sequence ID" value="NZ_CP079194.1"/>
</dbReference>
<sequence length="381" mass="41550">MGDGVTMKICVIGLRGFPDIPGRVESHCESLYNRMARDACNFEIILFGRDRYIGTSPYVTSSGVRIVPAYCAKTRFLETPSNTFVAILRARFEFGAELIHIHGVGPGFLAAVARLLGLRVILTHHGHGAGAGRLSNFASMFQRVGETLGIRNAARTIAVSPTLADRLRQSYPDRADRIQWVPHGADHIFGQALTASAESTLADLGLTSGQYLVAVGHDPSDRGLSDVIRAHKRAETTLPLVIIGDDDRAFDRADTARHKDKRVIMTAGLSQTQNAHLLAHAKLFVMPLQREDLPIIALEAWAMNAPLLLCDTRSTRDLGLPDRNYYTVGDIDALSERLASKAANPPPVSLPEAFSWESIALATAEVYGEVSERFRSNSEPA</sequence>
<dbReference type="Proteomes" id="UP000825009">
    <property type="component" value="Chromosome"/>
</dbReference>
<dbReference type="InterPro" id="IPR050194">
    <property type="entry name" value="Glycosyltransferase_grp1"/>
</dbReference>
<organism evidence="3 4">
    <name type="scientific">Gymnodinialimonas ceratoperidinii</name>
    <dbReference type="NCBI Taxonomy" id="2856823"/>
    <lineage>
        <taxon>Bacteria</taxon>
        <taxon>Pseudomonadati</taxon>
        <taxon>Pseudomonadota</taxon>
        <taxon>Alphaproteobacteria</taxon>
        <taxon>Rhodobacterales</taxon>
        <taxon>Paracoccaceae</taxon>
        <taxon>Gymnodinialimonas</taxon>
    </lineage>
</organism>
<name>A0A8F6TWY6_9RHOB</name>
<dbReference type="CDD" id="cd03801">
    <property type="entry name" value="GT4_PimA-like"/>
    <property type="match status" value="1"/>
</dbReference>
<feature type="domain" description="Glycosyl transferase family 1" evidence="1">
    <location>
        <begin position="211"/>
        <end position="340"/>
    </location>
</feature>
<reference evidence="3 4" key="1">
    <citation type="submission" date="2021-07" db="EMBL/GenBank/DDBJ databases">
        <title>A novel Jannaschia species isolated from marine dinoflagellate Ceratoperidinium margalefii.</title>
        <authorList>
            <person name="Jiang Y."/>
            <person name="Li Z."/>
        </authorList>
    </citation>
    <scope>NUCLEOTIDE SEQUENCE [LARGE SCALE GENOMIC DNA]</scope>
    <source>
        <strain evidence="3 4">J12C1-MA-4</strain>
    </source>
</reference>
<evidence type="ECO:0000313" key="4">
    <source>
        <dbReference type="Proteomes" id="UP000825009"/>
    </source>
</evidence>
<dbReference type="Pfam" id="PF00534">
    <property type="entry name" value="Glycos_transf_1"/>
    <property type="match status" value="1"/>
</dbReference>
<protein>
    <submittedName>
        <fullName evidence="3">Glycosyltransferase family 4 protein</fullName>
    </submittedName>
</protein>
<dbReference type="GO" id="GO:0016757">
    <property type="term" value="F:glycosyltransferase activity"/>
    <property type="evidence" value="ECO:0007669"/>
    <property type="project" value="InterPro"/>
</dbReference>
<evidence type="ECO:0000313" key="3">
    <source>
        <dbReference type="EMBL" id="QXT39449.1"/>
    </source>
</evidence>
<feature type="domain" description="Glycosyltransferase subfamily 4-like N-terminal" evidence="2">
    <location>
        <begin position="24"/>
        <end position="186"/>
    </location>
</feature>
<dbReference type="EMBL" id="CP079194">
    <property type="protein sequence ID" value="QXT39449.1"/>
    <property type="molecule type" value="Genomic_DNA"/>
</dbReference>
<dbReference type="PANTHER" id="PTHR45947">
    <property type="entry name" value="SULFOQUINOVOSYL TRANSFERASE SQD2"/>
    <property type="match status" value="1"/>
</dbReference>
<gene>
    <name evidence="3" type="ORF">KYE46_16240</name>
</gene>
<dbReference type="PANTHER" id="PTHR45947:SF3">
    <property type="entry name" value="SULFOQUINOVOSYL TRANSFERASE SQD2"/>
    <property type="match status" value="1"/>
</dbReference>